<evidence type="ECO:0000313" key="2">
    <source>
        <dbReference type="Proteomes" id="UP001199916"/>
    </source>
</evidence>
<dbReference type="InterPro" id="IPR050696">
    <property type="entry name" value="FtsA/MreB"/>
</dbReference>
<dbReference type="PANTHER" id="PTHR32432:SF3">
    <property type="entry name" value="ETHANOLAMINE UTILIZATION PROTEIN EUTJ"/>
    <property type="match status" value="1"/>
</dbReference>
<accession>A0ABS8YB25</accession>
<proteinExistence type="predicted"/>
<sequence length="389" mass="44220">MKLRRNSNRRVGLEINDTWLQAAEIIEQPSEIQVVQAKRMPLSAGIVVEGRVIHPELLTAAILELWEEAGFQSREVIFGIPSAFVLIRHYQLPSVVKSELKKMIDMELELRTRLPFADPIYDIVSYPQSPIERKKEEDELELDPVLAVGNAHDEAAAAVVTERRMTTLWSRLRSGLRRPSHRDQPHVELTVRSDVLLVAVPKSEMIRYRDAMEAAKLVPRVFDIKPLALHRLLPRLPQVDDARTYVTASIHAMHTDIFLFHRGQLRLTRSLSINISASISMSGSRVSYLSGTMMNETEIYESVCDELAMELERLIDFYRYSSQQESESIQFVFICGDTDGLKAIYSVLERKLDMPVRMMEETDALTTELDDPLYPFAVPVSLACRGGGV</sequence>
<dbReference type="Proteomes" id="UP001199916">
    <property type="component" value="Unassembled WGS sequence"/>
</dbReference>
<keyword evidence="2" id="KW-1185">Reference proteome</keyword>
<dbReference type="RefSeq" id="WP_233695477.1">
    <property type="nucleotide sequence ID" value="NZ_JAJNBZ010000001.1"/>
</dbReference>
<dbReference type="EMBL" id="JAJNBZ010000001">
    <property type="protein sequence ID" value="MCE5168147.1"/>
    <property type="molecule type" value="Genomic_DNA"/>
</dbReference>
<organism evidence="1 2">
    <name type="scientific">Paenibacillus profundus</name>
    <dbReference type="NCBI Taxonomy" id="1173085"/>
    <lineage>
        <taxon>Bacteria</taxon>
        <taxon>Bacillati</taxon>
        <taxon>Bacillota</taxon>
        <taxon>Bacilli</taxon>
        <taxon>Bacillales</taxon>
        <taxon>Paenibacillaceae</taxon>
        <taxon>Paenibacillus</taxon>
    </lineage>
</organism>
<dbReference type="PANTHER" id="PTHR32432">
    <property type="entry name" value="CELL DIVISION PROTEIN FTSA-RELATED"/>
    <property type="match status" value="1"/>
</dbReference>
<gene>
    <name evidence="1" type="ORF">LQV63_02275</name>
</gene>
<comment type="caution">
    <text evidence="1">The sequence shown here is derived from an EMBL/GenBank/DDBJ whole genome shotgun (WGS) entry which is preliminary data.</text>
</comment>
<dbReference type="Gene3D" id="3.30.420.40">
    <property type="match status" value="2"/>
</dbReference>
<protein>
    <submittedName>
        <fullName evidence="1">Pilus assembly protein PilM</fullName>
    </submittedName>
</protein>
<evidence type="ECO:0000313" key="1">
    <source>
        <dbReference type="EMBL" id="MCE5168147.1"/>
    </source>
</evidence>
<name>A0ABS8YB25_9BACL</name>
<reference evidence="1 2" key="1">
    <citation type="submission" date="2021-11" db="EMBL/GenBank/DDBJ databases">
        <title>Draft genome sequence of Paenibacillus profundus YoMME, a new Gram-positive bacteria with exoelectrogenic properties.</title>
        <authorList>
            <person name="Hubenova Y."/>
            <person name="Hubenova E."/>
            <person name="Manasiev Y."/>
            <person name="Peykov S."/>
            <person name="Mitov M."/>
        </authorList>
    </citation>
    <scope>NUCLEOTIDE SEQUENCE [LARGE SCALE GENOMIC DNA]</scope>
    <source>
        <strain evidence="1 2">YoMME</strain>
    </source>
</reference>